<reference evidence="4" key="2">
    <citation type="submission" date="2017-02" db="UniProtKB">
        <authorList>
            <consortium name="WormBaseParasite"/>
        </authorList>
    </citation>
    <scope>IDENTIFICATION</scope>
</reference>
<evidence type="ECO:0000259" key="2">
    <source>
        <dbReference type="PROSITE" id="PS50086"/>
    </source>
</evidence>
<dbReference type="InterPro" id="IPR035969">
    <property type="entry name" value="Rab-GAP_TBC_sf"/>
</dbReference>
<feature type="domain" description="Rab-GAP TBC" evidence="2">
    <location>
        <begin position="1"/>
        <end position="164"/>
    </location>
</feature>
<accession>A0A0K0DR32</accession>
<organism evidence="3 4">
    <name type="scientific">Angiostrongylus cantonensis</name>
    <name type="common">Rat lungworm</name>
    <dbReference type="NCBI Taxonomy" id="6313"/>
    <lineage>
        <taxon>Eukaryota</taxon>
        <taxon>Metazoa</taxon>
        <taxon>Ecdysozoa</taxon>
        <taxon>Nematoda</taxon>
        <taxon>Chromadorea</taxon>
        <taxon>Rhabditida</taxon>
        <taxon>Rhabditina</taxon>
        <taxon>Rhabditomorpha</taxon>
        <taxon>Strongyloidea</taxon>
        <taxon>Metastrongylidae</taxon>
        <taxon>Angiostrongylus</taxon>
    </lineage>
</organism>
<dbReference type="PANTHER" id="PTHR47219:SF9">
    <property type="entry name" value="GTPASE ACTIVATING PROTEIN AND CENTROSOME-ASSOCIATED, ISOFORM B"/>
    <property type="match status" value="1"/>
</dbReference>
<dbReference type="STRING" id="6313.A0A0K0DR32"/>
<dbReference type="AlphaFoldDB" id="A0A0K0DR32"/>
<dbReference type="PANTHER" id="PTHR47219">
    <property type="entry name" value="RAB GTPASE-ACTIVATING PROTEIN 1-LIKE"/>
    <property type="match status" value="1"/>
</dbReference>
<dbReference type="GO" id="GO:0031267">
    <property type="term" value="F:small GTPase binding"/>
    <property type="evidence" value="ECO:0007669"/>
    <property type="project" value="TreeGrafter"/>
</dbReference>
<proteinExistence type="predicted"/>
<dbReference type="SMART" id="SM00164">
    <property type="entry name" value="TBC"/>
    <property type="match status" value="1"/>
</dbReference>
<sequence length="268" mass="31298">MPSQLILPTGDDESDSDEPLLSGSGDVSKDCPEELMKQWTACIEEWRTNEEGSVNSGFVKVFYLLLFRARPTIMNEEQAFCTLVKIMYDYQLRDLFKLGFDSLHLRFYQLTRLLKEYESNLATHLEHIGVETHMYASQWFLTLFTAKFPLQMVFFIVDLFLSEGMNTIFHISLALLHDAAADLLQLDFEGALKYFRVTLPRKYRTEANAKALIHRAVDFKLKHKRLLKYEKEYLEMKERERESEDPLVKLQVMAVCLFCNQPCSYCIA</sequence>
<dbReference type="Gene3D" id="1.10.472.80">
    <property type="entry name" value="Ypt/Rab-GAP domain of gyp1p, domain 3"/>
    <property type="match status" value="1"/>
</dbReference>
<feature type="region of interest" description="Disordered" evidence="1">
    <location>
        <begin position="1"/>
        <end position="29"/>
    </location>
</feature>
<protein>
    <submittedName>
        <fullName evidence="4">Rab-GAP TBC domain-containing protein</fullName>
    </submittedName>
</protein>
<dbReference type="GO" id="GO:0005096">
    <property type="term" value="F:GTPase activator activity"/>
    <property type="evidence" value="ECO:0007669"/>
    <property type="project" value="TreeGrafter"/>
</dbReference>
<dbReference type="SUPFAM" id="SSF47923">
    <property type="entry name" value="Ypt/Rab-GAP domain of gyp1p"/>
    <property type="match status" value="1"/>
</dbReference>
<dbReference type="InterPro" id="IPR050302">
    <property type="entry name" value="Rab_GAP_TBC_domain"/>
</dbReference>
<reference evidence="3" key="1">
    <citation type="submission" date="2012-09" db="EMBL/GenBank/DDBJ databases">
        <authorList>
            <person name="Martin A.A."/>
        </authorList>
    </citation>
    <scope>NUCLEOTIDE SEQUENCE</scope>
</reference>
<evidence type="ECO:0000256" key="1">
    <source>
        <dbReference type="SAM" id="MobiDB-lite"/>
    </source>
</evidence>
<evidence type="ECO:0000313" key="3">
    <source>
        <dbReference type="Proteomes" id="UP000035642"/>
    </source>
</evidence>
<dbReference type="PROSITE" id="PS50086">
    <property type="entry name" value="TBC_RABGAP"/>
    <property type="match status" value="1"/>
</dbReference>
<dbReference type="InterPro" id="IPR000195">
    <property type="entry name" value="Rab-GAP-TBC_dom"/>
</dbReference>
<keyword evidence="3" id="KW-1185">Reference proteome</keyword>
<dbReference type="Proteomes" id="UP000035642">
    <property type="component" value="Unassembled WGS sequence"/>
</dbReference>
<dbReference type="WBParaSite" id="ACAC_0001422101-mRNA-1">
    <property type="protein sequence ID" value="ACAC_0001422101-mRNA-1"/>
    <property type="gene ID" value="ACAC_0001422101"/>
</dbReference>
<dbReference type="Pfam" id="PF23436">
    <property type="entry name" value="RabGap-TBC_2"/>
    <property type="match status" value="1"/>
</dbReference>
<name>A0A0K0DR32_ANGCA</name>
<evidence type="ECO:0000313" key="4">
    <source>
        <dbReference type="WBParaSite" id="ACAC_0001422101-mRNA-1"/>
    </source>
</evidence>
<dbReference type="FunFam" id="1.10.472.80:FF:000007">
    <property type="entry name" value="Rab GTPase-activating protein 1 isoform X1"/>
    <property type="match status" value="1"/>
</dbReference>